<evidence type="ECO:0000313" key="2">
    <source>
        <dbReference type="EMBL" id="KAI6654485.1"/>
    </source>
</evidence>
<proteinExistence type="predicted"/>
<evidence type="ECO:0000259" key="1">
    <source>
        <dbReference type="Pfam" id="PF13358"/>
    </source>
</evidence>
<feature type="domain" description="Tc1-like transposase DDE" evidence="1">
    <location>
        <begin position="195"/>
        <end position="250"/>
    </location>
</feature>
<dbReference type="EMBL" id="JAKMXF010000222">
    <property type="protein sequence ID" value="KAI6654485.1"/>
    <property type="molecule type" value="Genomic_DNA"/>
</dbReference>
<evidence type="ECO:0000313" key="3">
    <source>
        <dbReference type="Proteomes" id="UP001165289"/>
    </source>
</evidence>
<dbReference type="Pfam" id="PF13565">
    <property type="entry name" value="HTH_32"/>
    <property type="match status" value="1"/>
</dbReference>
<dbReference type="InterPro" id="IPR009057">
    <property type="entry name" value="Homeodomain-like_sf"/>
</dbReference>
<dbReference type="InterPro" id="IPR038717">
    <property type="entry name" value="Tc1-like_DDE_dom"/>
</dbReference>
<comment type="caution">
    <text evidence="2">The sequence shown here is derived from an EMBL/GenBank/DDBJ whole genome shotgun (WGS) entry which is preliminary data.</text>
</comment>
<dbReference type="Pfam" id="PF13358">
    <property type="entry name" value="DDE_3"/>
    <property type="match status" value="1"/>
</dbReference>
<accession>A0AAV7K134</accession>
<dbReference type="GO" id="GO:0003676">
    <property type="term" value="F:nucleic acid binding"/>
    <property type="evidence" value="ECO:0007669"/>
    <property type="project" value="InterPro"/>
</dbReference>
<protein>
    <recommendedName>
        <fullName evidence="1">Tc1-like transposase DDE domain-containing protein</fullName>
    </recommendedName>
</protein>
<keyword evidence="3" id="KW-1185">Reference proteome</keyword>
<dbReference type="Gene3D" id="3.30.420.10">
    <property type="entry name" value="Ribonuclease H-like superfamily/Ribonuclease H"/>
    <property type="match status" value="1"/>
</dbReference>
<name>A0AAV7K134_9METZ</name>
<reference evidence="2 3" key="1">
    <citation type="journal article" date="2023" name="BMC Biol.">
        <title>The compact genome of the sponge Oopsacas minuta (Hexactinellida) is lacking key metazoan core genes.</title>
        <authorList>
            <person name="Santini S."/>
            <person name="Schenkelaars Q."/>
            <person name="Jourda C."/>
            <person name="Duchesne M."/>
            <person name="Belahbib H."/>
            <person name="Rocher C."/>
            <person name="Selva M."/>
            <person name="Riesgo A."/>
            <person name="Vervoort M."/>
            <person name="Leys S.P."/>
            <person name="Kodjabachian L."/>
            <person name="Le Bivic A."/>
            <person name="Borchiellini C."/>
            <person name="Claverie J.M."/>
            <person name="Renard E."/>
        </authorList>
    </citation>
    <scope>NUCLEOTIDE SEQUENCE [LARGE SCALE GENOMIC DNA]</scope>
    <source>
        <strain evidence="2">SPO-2</strain>
    </source>
</reference>
<dbReference type="SUPFAM" id="SSF46689">
    <property type="entry name" value="Homeodomain-like"/>
    <property type="match status" value="1"/>
</dbReference>
<dbReference type="Proteomes" id="UP001165289">
    <property type="component" value="Unassembled WGS sequence"/>
</dbReference>
<gene>
    <name evidence="2" type="ORF">LOD99_881</name>
</gene>
<sequence>MVRETSSCARSRALGIVLGGMTQKCASEKLGVNIRTIRRWLSRYQNEGSFENMHERGRKSKLTKVAKIVIAKSISKRHQSTRKLAKRLRSKGCAVSHTTVRKYLMSHSNQNDRVWAYDRSQLLPSERIKFLSRILVWGVMSFRAVSELHFIPKGQTITAEYYVNEILNGSMMSSLLRQPEQGSILTRKLVPDMSRYIFQQDGASAHTAKRAQEWCNTNLVEFWHKSQWPGNSPDLNPIENLWSIVKQEIELMDTPTNISMLEKHIKQAWSQISPETLENLVSGMPKRMKLCIKQKGGYMVK</sequence>
<dbReference type="AlphaFoldDB" id="A0AAV7K134"/>
<dbReference type="InterPro" id="IPR036397">
    <property type="entry name" value="RNaseH_sf"/>
</dbReference>
<organism evidence="2 3">
    <name type="scientific">Oopsacas minuta</name>
    <dbReference type="NCBI Taxonomy" id="111878"/>
    <lineage>
        <taxon>Eukaryota</taxon>
        <taxon>Metazoa</taxon>
        <taxon>Porifera</taxon>
        <taxon>Hexactinellida</taxon>
        <taxon>Hexasterophora</taxon>
        <taxon>Lyssacinosida</taxon>
        <taxon>Leucopsacidae</taxon>
        <taxon>Oopsacas</taxon>
    </lineage>
</organism>
<dbReference type="PANTHER" id="PTHR47326">
    <property type="entry name" value="TRANSPOSABLE ELEMENT TC3 TRANSPOSASE-LIKE PROTEIN"/>
    <property type="match status" value="1"/>
</dbReference>
<dbReference type="PANTHER" id="PTHR47326:SF1">
    <property type="entry name" value="HTH PSQ-TYPE DOMAIN-CONTAINING PROTEIN"/>
    <property type="match status" value="1"/>
</dbReference>